<proteinExistence type="predicted"/>
<reference evidence="2 3" key="1">
    <citation type="submission" date="2018-11" db="EMBL/GenBank/DDBJ databases">
        <title>Complete genome sequence of Nocardioides baekrokdamisoli strain KCTC 39748.</title>
        <authorList>
            <person name="Kang S.W."/>
            <person name="Lee K.C."/>
            <person name="Kim K.K."/>
            <person name="Kim J.S."/>
            <person name="Kim D.S."/>
            <person name="Ko S.H."/>
            <person name="Yang S.H."/>
            <person name="Shin Y.K."/>
            <person name="Lee J.S."/>
        </authorList>
    </citation>
    <scope>NUCLEOTIDE SEQUENCE [LARGE SCALE GENOMIC DNA]</scope>
    <source>
        <strain evidence="2 3">KCTC 39748</strain>
    </source>
</reference>
<keyword evidence="1" id="KW-1133">Transmembrane helix</keyword>
<keyword evidence="3" id="KW-1185">Reference proteome</keyword>
<dbReference type="KEGG" id="nbe:Back2_28190"/>
<evidence type="ECO:0000313" key="2">
    <source>
        <dbReference type="EMBL" id="BBH18532.1"/>
    </source>
</evidence>
<feature type="transmembrane region" description="Helical" evidence="1">
    <location>
        <begin position="31"/>
        <end position="52"/>
    </location>
</feature>
<protein>
    <submittedName>
        <fullName evidence="2">Uncharacterized protein</fullName>
    </submittedName>
</protein>
<accession>A0A3G9IK37</accession>
<gene>
    <name evidence="2" type="ORF">Back2_28190</name>
</gene>
<sequence length="81" mass="8943">MRRVTPWGFIGIGGLACDLFLYGASATFAPLWVVALMVVIWLPLMGLGMKWFNDRALWTFWVSVVGAVLWLGEIALVAATK</sequence>
<dbReference type="PROSITE" id="PS51257">
    <property type="entry name" value="PROKAR_LIPOPROTEIN"/>
    <property type="match status" value="1"/>
</dbReference>
<dbReference type="Proteomes" id="UP000271573">
    <property type="component" value="Chromosome"/>
</dbReference>
<evidence type="ECO:0000313" key="3">
    <source>
        <dbReference type="Proteomes" id="UP000271573"/>
    </source>
</evidence>
<organism evidence="2 3">
    <name type="scientific">Nocardioides baekrokdamisoli</name>
    <dbReference type="NCBI Taxonomy" id="1804624"/>
    <lineage>
        <taxon>Bacteria</taxon>
        <taxon>Bacillati</taxon>
        <taxon>Actinomycetota</taxon>
        <taxon>Actinomycetes</taxon>
        <taxon>Propionibacteriales</taxon>
        <taxon>Nocardioidaceae</taxon>
        <taxon>Nocardioides</taxon>
    </lineage>
</organism>
<dbReference type="OrthoDB" id="3790019at2"/>
<dbReference type="RefSeq" id="WP_125569822.1">
    <property type="nucleotide sequence ID" value="NZ_AP019307.1"/>
</dbReference>
<keyword evidence="1" id="KW-0472">Membrane</keyword>
<evidence type="ECO:0000256" key="1">
    <source>
        <dbReference type="SAM" id="Phobius"/>
    </source>
</evidence>
<keyword evidence="1" id="KW-0812">Transmembrane</keyword>
<name>A0A3G9IK37_9ACTN</name>
<dbReference type="AlphaFoldDB" id="A0A3G9IK37"/>
<feature type="transmembrane region" description="Helical" evidence="1">
    <location>
        <begin position="58"/>
        <end position="79"/>
    </location>
</feature>
<dbReference type="EMBL" id="AP019307">
    <property type="protein sequence ID" value="BBH18532.1"/>
    <property type="molecule type" value="Genomic_DNA"/>
</dbReference>